<evidence type="ECO:0000313" key="2">
    <source>
        <dbReference type="Proteomes" id="UP000031565"/>
    </source>
</evidence>
<name>A0A2P6F8I4_9MOLU</name>
<dbReference type="EMBL" id="JTLV02000007">
    <property type="protein sequence ID" value="PQM29763.1"/>
    <property type="molecule type" value="Genomic_DNA"/>
</dbReference>
<reference evidence="1 2" key="1">
    <citation type="journal article" date="2015" name="MBio">
        <title>Genome sequence of the Drosophila melanogaster male-killing Spiroplasma strain MSRO endosymbiont.</title>
        <authorList>
            <person name="Paredes J.C."/>
            <person name="Herren J.K."/>
            <person name="Schupfer F."/>
            <person name="Marin R."/>
            <person name="Claverol S."/>
            <person name="Kuo C.H."/>
            <person name="Lemaitre B."/>
            <person name="Beven L."/>
        </authorList>
    </citation>
    <scope>NUCLEOTIDE SEQUENCE [LARGE SCALE GENOMIC DNA]</scope>
    <source>
        <strain evidence="1 2">MSRO</strain>
    </source>
</reference>
<evidence type="ECO:0000313" key="1">
    <source>
        <dbReference type="EMBL" id="PQM29763.1"/>
    </source>
</evidence>
<protein>
    <submittedName>
        <fullName evidence="1">Uncharacterized protein</fullName>
    </submittedName>
</protein>
<keyword evidence="2" id="KW-1185">Reference proteome</keyword>
<sequence>MYWTWYKHFIRDRNVNILGGYSTCEYNFGPLSDATLHKKGLPQKDNVNFESTKTLYTENIKVNDTETIYVTAYTNGLSSEIIKVNILFMKKLRY</sequence>
<dbReference type="Proteomes" id="UP000031565">
    <property type="component" value="Unassembled WGS sequence"/>
</dbReference>
<dbReference type="AlphaFoldDB" id="A0A2P6F8I4"/>
<comment type="caution">
    <text evidence="1">The sequence shown here is derived from an EMBL/GenBank/DDBJ whole genome shotgun (WGS) entry which is preliminary data.</text>
</comment>
<organism evidence="1 2">
    <name type="scientific">Spiroplasma poulsonii</name>
    <dbReference type="NCBI Taxonomy" id="2138"/>
    <lineage>
        <taxon>Bacteria</taxon>
        <taxon>Bacillati</taxon>
        <taxon>Mycoplasmatota</taxon>
        <taxon>Mollicutes</taxon>
        <taxon>Entomoplasmatales</taxon>
        <taxon>Spiroplasmataceae</taxon>
        <taxon>Spiroplasma</taxon>
    </lineage>
</organism>
<gene>
    <name evidence="1" type="ORF">SMSRO_SF029310</name>
</gene>
<proteinExistence type="predicted"/>
<accession>A0A2P6F8I4</accession>